<dbReference type="PANTHER" id="PTHR45789:SF2">
    <property type="entry name" value="FI18025P1"/>
    <property type="match status" value="1"/>
</dbReference>
<feature type="compositionally biased region" description="Polar residues" evidence="6">
    <location>
        <begin position="1"/>
        <end position="10"/>
    </location>
</feature>
<evidence type="ECO:0000256" key="5">
    <source>
        <dbReference type="PROSITE-ProRule" id="PRU00267"/>
    </source>
</evidence>
<keyword evidence="4 5" id="KW-0539">Nucleus</keyword>
<organism evidence="8 9">
    <name type="scientific">Batillaria attramentaria</name>
    <dbReference type="NCBI Taxonomy" id="370345"/>
    <lineage>
        <taxon>Eukaryota</taxon>
        <taxon>Metazoa</taxon>
        <taxon>Spiralia</taxon>
        <taxon>Lophotrochozoa</taxon>
        <taxon>Mollusca</taxon>
        <taxon>Gastropoda</taxon>
        <taxon>Caenogastropoda</taxon>
        <taxon>Sorbeoconcha</taxon>
        <taxon>Cerithioidea</taxon>
        <taxon>Batillariidae</taxon>
        <taxon>Batillaria</taxon>
    </lineage>
</organism>
<dbReference type="SMART" id="SM00398">
    <property type="entry name" value="HMG"/>
    <property type="match status" value="1"/>
</dbReference>
<feature type="compositionally biased region" description="Low complexity" evidence="6">
    <location>
        <begin position="28"/>
        <end position="37"/>
    </location>
</feature>
<keyword evidence="9" id="KW-1185">Reference proteome</keyword>
<feature type="region of interest" description="Disordered" evidence="6">
    <location>
        <begin position="78"/>
        <end position="165"/>
    </location>
</feature>
<feature type="DNA-binding region" description="HMG box" evidence="5">
    <location>
        <begin position="324"/>
        <end position="392"/>
    </location>
</feature>
<dbReference type="Proteomes" id="UP001519460">
    <property type="component" value="Unassembled WGS sequence"/>
</dbReference>
<dbReference type="InterPro" id="IPR051356">
    <property type="entry name" value="SOX/SOX-like_TF"/>
</dbReference>
<dbReference type="GO" id="GO:0003677">
    <property type="term" value="F:DNA binding"/>
    <property type="evidence" value="ECO:0007669"/>
    <property type="project" value="UniProtKB-UniRule"/>
</dbReference>
<feature type="compositionally biased region" description="Low complexity" evidence="6">
    <location>
        <begin position="266"/>
        <end position="279"/>
    </location>
</feature>
<dbReference type="CDD" id="cd22042">
    <property type="entry name" value="HMG-box_EGL13-like"/>
    <property type="match status" value="1"/>
</dbReference>
<dbReference type="AlphaFoldDB" id="A0ABD0LLN0"/>
<keyword evidence="2 5" id="KW-0238">DNA-binding</keyword>
<dbReference type="GO" id="GO:0005634">
    <property type="term" value="C:nucleus"/>
    <property type="evidence" value="ECO:0007669"/>
    <property type="project" value="UniProtKB-UniRule"/>
</dbReference>
<gene>
    <name evidence="8" type="ORF">BaRGS_00008371</name>
</gene>
<dbReference type="Gene3D" id="1.10.30.10">
    <property type="entry name" value="High mobility group box domain"/>
    <property type="match status" value="1"/>
</dbReference>
<feature type="region of interest" description="Disordered" evidence="6">
    <location>
        <begin position="434"/>
        <end position="540"/>
    </location>
</feature>
<evidence type="ECO:0000259" key="7">
    <source>
        <dbReference type="PROSITE" id="PS50118"/>
    </source>
</evidence>
<reference evidence="8 9" key="1">
    <citation type="journal article" date="2023" name="Sci. Data">
        <title>Genome assembly of the Korean intertidal mud-creeper Batillaria attramentaria.</title>
        <authorList>
            <person name="Patra A.K."/>
            <person name="Ho P.T."/>
            <person name="Jun S."/>
            <person name="Lee S.J."/>
            <person name="Kim Y."/>
            <person name="Won Y.J."/>
        </authorList>
    </citation>
    <scope>NUCLEOTIDE SEQUENCE [LARGE SCALE GENOMIC DNA]</scope>
    <source>
        <strain evidence="8">Wonlab-2016</strain>
    </source>
</reference>
<evidence type="ECO:0000313" key="8">
    <source>
        <dbReference type="EMBL" id="KAK7500464.1"/>
    </source>
</evidence>
<feature type="region of interest" description="Disordered" evidence="6">
    <location>
        <begin position="266"/>
        <end position="294"/>
    </location>
</feature>
<feature type="region of interest" description="Disordered" evidence="6">
    <location>
        <begin position="1"/>
        <end position="47"/>
    </location>
</feature>
<dbReference type="InterPro" id="IPR036910">
    <property type="entry name" value="HMG_box_dom_sf"/>
</dbReference>
<dbReference type="SUPFAM" id="SSF47095">
    <property type="entry name" value="HMG-box"/>
    <property type="match status" value="1"/>
</dbReference>
<dbReference type="FunFam" id="1.10.30.10:FF:000003">
    <property type="entry name" value="Putative transcription factor SOX-6"/>
    <property type="match status" value="1"/>
</dbReference>
<feature type="compositionally biased region" description="Polar residues" evidence="6">
    <location>
        <begin position="480"/>
        <end position="493"/>
    </location>
</feature>
<dbReference type="EMBL" id="JACVVK020000037">
    <property type="protein sequence ID" value="KAK7500464.1"/>
    <property type="molecule type" value="Genomic_DNA"/>
</dbReference>
<protein>
    <recommendedName>
        <fullName evidence="7">HMG box domain-containing protein</fullName>
    </recommendedName>
</protein>
<comment type="caution">
    <text evidence="8">The sequence shown here is derived from an EMBL/GenBank/DDBJ whole genome shotgun (WGS) entry which is preliminary data.</text>
</comment>
<feature type="compositionally biased region" description="Acidic residues" evidence="6">
    <location>
        <begin position="512"/>
        <end position="525"/>
    </location>
</feature>
<evidence type="ECO:0000256" key="1">
    <source>
        <dbReference type="ARBA" id="ARBA00023015"/>
    </source>
</evidence>
<feature type="domain" description="HMG box" evidence="7">
    <location>
        <begin position="324"/>
        <end position="392"/>
    </location>
</feature>
<feature type="compositionally biased region" description="Polar residues" evidence="6">
    <location>
        <begin position="94"/>
        <end position="111"/>
    </location>
</feature>
<dbReference type="Pfam" id="PF00505">
    <property type="entry name" value="HMG_box"/>
    <property type="match status" value="1"/>
</dbReference>
<name>A0ABD0LLN0_9CAEN</name>
<dbReference type="InterPro" id="IPR009071">
    <property type="entry name" value="HMG_box_dom"/>
</dbReference>
<evidence type="ECO:0000256" key="3">
    <source>
        <dbReference type="ARBA" id="ARBA00023163"/>
    </source>
</evidence>
<keyword evidence="3" id="KW-0804">Transcription</keyword>
<feature type="compositionally biased region" description="Polar residues" evidence="6">
    <location>
        <begin position="453"/>
        <end position="464"/>
    </location>
</feature>
<keyword evidence="1" id="KW-0805">Transcription regulation</keyword>
<dbReference type="PANTHER" id="PTHR45789">
    <property type="entry name" value="FI18025P1"/>
    <property type="match status" value="1"/>
</dbReference>
<dbReference type="PROSITE" id="PS50118">
    <property type="entry name" value="HMG_BOX_2"/>
    <property type="match status" value="1"/>
</dbReference>
<evidence type="ECO:0000256" key="4">
    <source>
        <dbReference type="ARBA" id="ARBA00023242"/>
    </source>
</evidence>
<evidence type="ECO:0000256" key="2">
    <source>
        <dbReference type="ARBA" id="ARBA00023125"/>
    </source>
</evidence>
<feature type="compositionally biased region" description="Basic and acidic residues" evidence="6">
    <location>
        <begin position="115"/>
        <end position="126"/>
    </location>
</feature>
<proteinExistence type="predicted"/>
<evidence type="ECO:0000256" key="6">
    <source>
        <dbReference type="SAM" id="MobiDB-lite"/>
    </source>
</evidence>
<sequence>MPPISVVSQTRHTDAGTGECRTKRKASSKSPPRAARTPSPPPLTLASAATLLPDPLKVSSTSPQLAASYYAGHPLPAVVRQPSPLVSGAHTPVHNHNTANDNSNDQDTPLNLTKPKQEMKAERPSMDDYVSAGNDGKAKPEPVVTPPPAHSNHHKRTPTAPVSVAVSQPMPSLPEVSQYLGIRPFGLSSQYVTSPFLNLPSHLGLPAFPGLAAHHSQSLNGKLSPSDTEKESYVQEVLARQLAATAASNPVFPGLPPHLPLYASTPSPSLPPLTQLPSAKDASQLPGASDDGQSSYVQHLQSKMFGAKIIRAQRERSDPNRPHIKRPMNAFMVWAREERRKILKACPDMHNSNISKILGAKWKGMSNAEKQPFYEEQSRLSKLHMEKHPDYRYRPRPKRTCIVDGKKLRISEYKALMRNRRQDVRRVWGYGESAGSFEQENGNSGPGFDPSQFMPNSSGETSALTGDVSMGNHLNDSHNPEGSPSMASTSPLLQNGAGELDDSRDMEFGDGSNDESFAEAPEEDDFSRTADAEELSASVV</sequence>
<accession>A0ABD0LLN0</accession>
<evidence type="ECO:0000313" key="9">
    <source>
        <dbReference type="Proteomes" id="UP001519460"/>
    </source>
</evidence>